<gene>
    <name evidence="1" type="ORF">LIER_29482</name>
</gene>
<proteinExistence type="predicted"/>
<dbReference type="Proteomes" id="UP001454036">
    <property type="component" value="Unassembled WGS sequence"/>
</dbReference>
<keyword evidence="2" id="KW-1185">Reference proteome</keyword>
<organism evidence="1 2">
    <name type="scientific">Lithospermum erythrorhizon</name>
    <name type="common">Purple gromwell</name>
    <name type="synonym">Lithospermum officinale var. erythrorhizon</name>
    <dbReference type="NCBI Taxonomy" id="34254"/>
    <lineage>
        <taxon>Eukaryota</taxon>
        <taxon>Viridiplantae</taxon>
        <taxon>Streptophyta</taxon>
        <taxon>Embryophyta</taxon>
        <taxon>Tracheophyta</taxon>
        <taxon>Spermatophyta</taxon>
        <taxon>Magnoliopsida</taxon>
        <taxon>eudicotyledons</taxon>
        <taxon>Gunneridae</taxon>
        <taxon>Pentapetalae</taxon>
        <taxon>asterids</taxon>
        <taxon>lamiids</taxon>
        <taxon>Boraginales</taxon>
        <taxon>Boraginaceae</taxon>
        <taxon>Boraginoideae</taxon>
        <taxon>Lithospermeae</taxon>
        <taxon>Lithospermum</taxon>
    </lineage>
</organism>
<name>A0AAV3RMZ5_LITER</name>
<dbReference type="PANTHER" id="PTHR31973:SF187">
    <property type="entry name" value="MUTATOR TRANSPOSASE MUDRA PROTEIN"/>
    <property type="match status" value="1"/>
</dbReference>
<accession>A0AAV3RMZ5</accession>
<sequence>MRLHLFNNTFLASTMEGKFGVLHEITLATIQVFIDEMFHIKISANCARRTKEKALKKINEDYLEQFNLTATTYCVELMKAQHGSSYYVSYTKPQVLGDPTVFRRLYVCLKTLVEEFYVGCLIDELKIRNYEKYLIISDKQKGLEQVIHDLLFGFARTNCVQHIYMNLKKTHGGGGEGTI</sequence>
<dbReference type="PANTHER" id="PTHR31973">
    <property type="entry name" value="POLYPROTEIN, PUTATIVE-RELATED"/>
    <property type="match status" value="1"/>
</dbReference>
<reference evidence="1 2" key="1">
    <citation type="submission" date="2024-01" db="EMBL/GenBank/DDBJ databases">
        <title>The complete chloroplast genome sequence of Lithospermum erythrorhizon: insights into the phylogenetic relationship among Boraginaceae species and the maternal lineages of purple gromwells.</title>
        <authorList>
            <person name="Okada T."/>
            <person name="Watanabe K."/>
        </authorList>
    </citation>
    <scope>NUCLEOTIDE SEQUENCE [LARGE SCALE GENOMIC DNA]</scope>
</reference>
<evidence type="ECO:0000313" key="1">
    <source>
        <dbReference type="EMBL" id="GAA0176503.1"/>
    </source>
</evidence>
<dbReference type="EMBL" id="BAABME010010168">
    <property type="protein sequence ID" value="GAA0176503.1"/>
    <property type="molecule type" value="Genomic_DNA"/>
</dbReference>
<comment type="caution">
    <text evidence="1">The sequence shown here is derived from an EMBL/GenBank/DDBJ whole genome shotgun (WGS) entry which is preliminary data.</text>
</comment>
<protein>
    <submittedName>
        <fullName evidence="1">Uncharacterized protein</fullName>
    </submittedName>
</protein>
<dbReference type="AlphaFoldDB" id="A0AAV3RMZ5"/>
<evidence type="ECO:0000313" key="2">
    <source>
        <dbReference type="Proteomes" id="UP001454036"/>
    </source>
</evidence>